<dbReference type="Proteomes" id="UP001219525">
    <property type="component" value="Unassembled WGS sequence"/>
</dbReference>
<feature type="domain" description="RapZ C-terminal" evidence="2">
    <location>
        <begin position="45"/>
        <end position="182"/>
    </location>
</feature>
<organism evidence="3 4">
    <name type="scientific">Mycena pura</name>
    <dbReference type="NCBI Taxonomy" id="153505"/>
    <lineage>
        <taxon>Eukaryota</taxon>
        <taxon>Fungi</taxon>
        <taxon>Dikarya</taxon>
        <taxon>Basidiomycota</taxon>
        <taxon>Agaricomycotina</taxon>
        <taxon>Agaricomycetes</taxon>
        <taxon>Agaricomycetidae</taxon>
        <taxon>Agaricales</taxon>
        <taxon>Marasmiineae</taxon>
        <taxon>Mycenaceae</taxon>
        <taxon>Mycena</taxon>
    </lineage>
</organism>
<sequence length="201" mass="22026">MTDANAAPDYYESESEDPIPANPNHVSDVSSTTGSAAPPTPPCTIYITSLGHRFGPYTAPPDAASTGALHKPLQYDLRAFPNPPKTVRAQQTGLHKALREWFFSHPEASTKLEAVCAEICAAASEVYESRPGPGGKVDVVVFCEMGRHRSVAFVEELRRRDIFVSTKDGAEKCHVVAHHRDVARGRDAQGRRRRFDARDLS</sequence>
<reference evidence="3" key="1">
    <citation type="submission" date="2023-03" db="EMBL/GenBank/DDBJ databases">
        <title>Massive genome expansion in bonnet fungi (Mycena s.s.) driven by repeated elements and novel gene families across ecological guilds.</title>
        <authorList>
            <consortium name="Lawrence Berkeley National Laboratory"/>
            <person name="Harder C.B."/>
            <person name="Miyauchi S."/>
            <person name="Viragh M."/>
            <person name="Kuo A."/>
            <person name="Thoen E."/>
            <person name="Andreopoulos B."/>
            <person name="Lu D."/>
            <person name="Skrede I."/>
            <person name="Drula E."/>
            <person name="Henrissat B."/>
            <person name="Morin E."/>
            <person name="Kohler A."/>
            <person name="Barry K."/>
            <person name="LaButti K."/>
            <person name="Morin E."/>
            <person name="Salamov A."/>
            <person name="Lipzen A."/>
            <person name="Mereny Z."/>
            <person name="Hegedus B."/>
            <person name="Baldrian P."/>
            <person name="Stursova M."/>
            <person name="Weitz H."/>
            <person name="Taylor A."/>
            <person name="Grigoriev I.V."/>
            <person name="Nagy L.G."/>
            <person name="Martin F."/>
            <person name="Kauserud H."/>
        </authorList>
    </citation>
    <scope>NUCLEOTIDE SEQUENCE</scope>
    <source>
        <strain evidence="3">9144</strain>
    </source>
</reference>
<evidence type="ECO:0000259" key="2">
    <source>
        <dbReference type="Pfam" id="PF22740"/>
    </source>
</evidence>
<dbReference type="AlphaFoldDB" id="A0AAD6VS19"/>
<dbReference type="Pfam" id="PF22740">
    <property type="entry name" value="PapZ_C"/>
    <property type="match status" value="1"/>
</dbReference>
<accession>A0AAD6VS19</accession>
<comment type="caution">
    <text evidence="3">The sequence shown here is derived from an EMBL/GenBank/DDBJ whole genome shotgun (WGS) entry which is preliminary data.</text>
</comment>
<protein>
    <recommendedName>
        <fullName evidence="2">RapZ C-terminal domain-containing protein</fullName>
    </recommendedName>
</protein>
<evidence type="ECO:0000313" key="3">
    <source>
        <dbReference type="EMBL" id="KAJ7220882.1"/>
    </source>
</evidence>
<dbReference type="EMBL" id="JARJCW010000009">
    <property type="protein sequence ID" value="KAJ7220882.1"/>
    <property type="molecule type" value="Genomic_DNA"/>
</dbReference>
<gene>
    <name evidence="3" type="ORF">GGX14DRAFT_432369</name>
</gene>
<dbReference type="InterPro" id="IPR053931">
    <property type="entry name" value="RapZ_C"/>
</dbReference>
<evidence type="ECO:0000313" key="4">
    <source>
        <dbReference type="Proteomes" id="UP001219525"/>
    </source>
</evidence>
<keyword evidence="4" id="KW-1185">Reference proteome</keyword>
<feature type="region of interest" description="Disordered" evidence="1">
    <location>
        <begin position="1"/>
        <end position="40"/>
    </location>
</feature>
<evidence type="ECO:0000256" key="1">
    <source>
        <dbReference type="SAM" id="MobiDB-lite"/>
    </source>
</evidence>
<name>A0AAD6VS19_9AGAR</name>
<proteinExistence type="predicted"/>